<protein>
    <submittedName>
        <fullName evidence="4">Metallophosphoesterase</fullName>
    </submittedName>
</protein>
<name>A0A931PTW5_FIMGI</name>
<dbReference type="Proteomes" id="UP000727962">
    <property type="component" value="Unassembled WGS sequence"/>
</dbReference>
<reference evidence="4" key="1">
    <citation type="submission" date="2020-07" db="EMBL/GenBank/DDBJ databases">
        <title>Huge and variable diversity of episymbiotic CPR bacteria and DPANN archaea in groundwater ecosystems.</title>
        <authorList>
            <person name="He C.Y."/>
            <person name="Keren R."/>
            <person name="Whittaker M."/>
            <person name="Farag I.F."/>
            <person name="Doudna J."/>
            <person name="Cate J.H.D."/>
            <person name="Banfield J.F."/>
        </authorList>
    </citation>
    <scope>NUCLEOTIDE SEQUENCE</scope>
    <source>
        <strain evidence="4">NC_groundwater_17_Pr7_B-0.1um_64_12</strain>
    </source>
</reference>
<organism evidence="4 5">
    <name type="scientific">Fimbriimonas ginsengisoli</name>
    <dbReference type="NCBI Taxonomy" id="1005039"/>
    <lineage>
        <taxon>Bacteria</taxon>
        <taxon>Bacillati</taxon>
        <taxon>Armatimonadota</taxon>
        <taxon>Fimbriimonadia</taxon>
        <taxon>Fimbriimonadales</taxon>
        <taxon>Fimbriimonadaceae</taxon>
        <taxon>Fimbriimonas</taxon>
    </lineage>
</organism>
<feature type="domain" description="Calcineurin-like phosphoesterase" evidence="3">
    <location>
        <begin position="52"/>
        <end position="211"/>
    </location>
</feature>
<comment type="caution">
    <text evidence="4">The sequence shown here is derived from an EMBL/GenBank/DDBJ whole genome shotgun (WGS) entry which is preliminary data.</text>
</comment>
<dbReference type="InterPro" id="IPR029052">
    <property type="entry name" value="Metallo-depent_PP-like"/>
</dbReference>
<dbReference type="PANTHER" id="PTHR31302">
    <property type="entry name" value="TRANSMEMBRANE PROTEIN WITH METALLOPHOSPHOESTERASE DOMAIN-RELATED"/>
    <property type="match status" value="1"/>
</dbReference>
<dbReference type="SUPFAM" id="SSF56300">
    <property type="entry name" value="Metallo-dependent phosphatases"/>
    <property type="match status" value="1"/>
</dbReference>
<dbReference type="GO" id="GO:0008758">
    <property type="term" value="F:UDP-2,3-diacylglucosamine hydrolase activity"/>
    <property type="evidence" value="ECO:0007669"/>
    <property type="project" value="TreeGrafter"/>
</dbReference>
<dbReference type="PROSITE" id="PS51318">
    <property type="entry name" value="TAT"/>
    <property type="match status" value="1"/>
</dbReference>
<keyword evidence="1" id="KW-0479">Metal-binding</keyword>
<dbReference type="GO" id="GO:0009245">
    <property type="term" value="P:lipid A biosynthetic process"/>
    <property type="evidence" value="ECO:0007669"/>
    <property type="project" value="TreeGrafter"/>
</dbReference>
<dbReference type="InterPro" id="IPR004843">
    <property type="entry name" value="Calcineurin-like_PHP"/>
</dbReference>
<dbReference type="PANTHER" id="PTHR31302:SF31">
    <property type="entry name" value="PHOSPHODIESTERASE YAEI"/>
    <property type="match status" value="1"/>
</dbReference>
<sequence>MASRTSRRDFLRWAGAGALVGVGGVSLAGIGAGDLEVVRRELRLPRWDADGFRLVLLADVHVTHPYAMLRTRQAVQLALDEKPDVIVSAGDFVHRSSDYALEFIRQSFRDLGNAACPCLAVMGNHDYATPRPDRVIRTVVERTNFQLLRNQAVEVGGVTIAGLDDALYGRHRTDFLTPGRFSRSLVSILHEPDYADEMPELISLQLSGHSHGGQLCLPGGIAVSTPYGARRYVAGFYPEARVPLYVTRGVGTIGPDLRLFCRPEVSVLTLRSA</sequence>
<evidence type="ECO:0000259" key="3">
    <source>
        <dbReference type="Pfam" id="PF00149"/>
    </source>
</evidence>
<dbReference type="AlphaFoldDB" id="A0A931PTW5"/>
<dbReference type="Gene3D" id="3.60.21.10">
    <property type="match status" value="1"/>
</dbReference>
<evidence type="ECO:0000256" key="1">
    <source>
        <dbReference type="ARBA" id="ARBA00022723"/>
    </source>
</evidence>
<proteinExistence type="predicted"/>
<dbReference type="EMBL" id="JACOSL010000015">
    <property type="protein sequence ID" value="MBI1755907.1"/>
    <property type="molecule type" value="Genomic_DNA"/>
</dbReference>
<gene>
    <name evidence="4" type="ORF">HYR64_02225</name>
</gene>
<dbReference type="GO" id="GO:0046872">
    <property type="term" value="F:metal ion binding"/>
    <property type="evidence" value="ECO:0007669"/>
    <property type="project" value="UniProtKB-KW"/>
</dbReference>
<evidence type="ECO:0000256" key="2">
    <source>
        <dbReference type="ARBA" id="ARBA00022801"/>
    </source>
</evidence>
<accession>A0A931PTW5</accession>
<dbReference type="Pfam" id="PF00149">
    <property type="entry name" value="Metallophos"/>
    <property type="match status" value="1"/>
</dbReference>
<evidence type="ECO:0000313" key="4">
    <source>
        <dbReference type="EMBL" id="MBI1755907.1"/>
    </source>
</evidence>
<evidence type="ECO:0000313" key="5">
    <source>
        <dbReference type="Proteomes" id="UP000727962"/>
    </source>
</evidence>
<dbReference type="InterPro" id="IPR006311">
    <property type="entry name" value="TAT_signal"/>
</dbReference>
<dbReference type="GO" id="GO:0016020">
    <property type="term" value="C:membrane"/>
    <property type="evidence" value="ECO:0007669"/>
    <property type="project" value="GOC"/>
</dbReference>
<dbReference type="InterPro" id="IPR051158">
    <property type="entry name" value="Metallophosphoesterase_sf"/>
</dbReference>
<keyword evidence="2" id="KW-0378">Hydrolase</keyword>